<comment type="caution">
    <text evidence="1">The sequence shown here is derived from an EMBL/GenBank/DDBJ whole genome shotgun (WGS) entry which is preliminary data.</text>
</comment>
<keyword evidence="2" id="KW-1185">Reference proteome</keyword>
<dbReference type="RefSeq" id="WP_229524021.1">
    <property type="nucleotide sequence ID" value="NZ_JAFFQR010000043.1"/>
</dbReference>
<proteinExistence type="predicted"/>
<accession>A0ABW4DED3</accession>
<gene>
    <name evidence="1" type="ORF">ACFQ5D_13520</name>
</gene>
<evidence type="ECO:0000313" key="1">
    <source>
        <dbReference type="EMBL" id="MFD1462402.1"/>
    </source>
</evidence>
<sequence>MHNSKELEDNSPAKNDYKDARVIADLVRNGRYSEPNCRRVSMRIYGFS</sequence>
<dbReference type="Proteomes" id="UP001597340">
    <property type="component" value="Unassembled WGS sequence"/>
</dbReference>
<evidence type="ECO:0000313" key="2">
    <source>
        <dbReference type="Proteomes" id="UP001597340"/>
    </source>
</evidence>
<organism evidence="1 2">
    <name type="scientific">Paenibacillus farraposensis</name>
    <dbReference type="NCBI Taxonomy" id="2807095"/>
    <lineage>
        <taxon>Bacteria</taxon>
        <taxon>Bacillati</taxon>
        <taxon>Bacillota</taxon>
        <taxon>Bacilli</taxon>
        <taxon>Bacillales</taxon>
        <taxon>Paenibacillaceae</taxon>
        <taxon>Paenibacillus</taxon>
    </lineage>
</organism>
<dbReference type="EMBL" id="JBHTNZ010000017">
    <property type="protein sequence ID" value="MFD1462402.1"/>
    <property type="molecule type" value="Genomic_DNA"/>
</dbReference>
<protein>
    <recommendedName>
        <fullName evidence="3">Transposase</fullName>
    </recommendedName>
</protein>
<name>A0ABW4DED3_9BACL</name>
<reference evidence="2" key="1">
    <citation type="journal article" date="2019" name="Int. J. Syst. Evol. Microbiol.">
        <title>The Global Catalogue of Microorganisms (GCM) 10K type strain sequencing project: providing services to taxonomists for standard genome sequencing and annotation.</title>
        <authorList>
            <consortium name="The Broad Institute Genomics Platform"/>
            <consortium name="The Broad Institute Genome Sequencing Center for Infectious Disease"/>
            <person name="Wu L."/>
            <person name="Ma J."/>
        </authorList>
    </citation>
    <scope>NUCLEOTIDE SEQUENCE [LARGE SCALE GENOMIC DNA]</scope>
    <source>
        <strain evidence="2">CCM 9147</strain>
    </source>
</reference>
<evidence type="ECO:0008006" key="3">
    <source>
        <dbReference type="Google" id="ProtNLM"/>
    </source>
</evidence>